<feature type="compositionally biased region" description="Basic and acidic residues" evidence="9">
    <location>
        <begin position="500"/>
        <end position="515"/>
    </location>
</feature>
<dbReference type="PRINTS" id="PR00171">
    <property type="entry name" value="SUGRTRNSPORT"/>
</dbReference>
<feature type="transmembrane region" description="Helical" evidence="10">
    <location>
        <begin position="104"/>
        <end position="127"/>
    </location>
</feature>
<name>A0A5N5QP36_9AGAM</name>
<dbReference type="GO" id="GO:0016020">
    <property type="term" value="C:membrane"/>
    <property type="evidence" value="ECO:0007669"/>
    <property type="project" value="UniProtKB-SubCell"/>
</dbReference>
<dbReference type="Proteomes" id="UP000383932">
    <property type="component" value="Unassembled WGS sequence"/>
</dbReference>
<evidence type="ECO:0000313" key="13">
    <source>
        <dbReference type="Proteomes" id="UP000383932"/>
    </source>
</evidence>
<dbReference type="PANTHER" id="PTHR48022:SF46">
    <property type="entry name" value="SUGAR TRANSPORTER, PUTATIVE (AFU_ORTHOLOGUE AFUA_1G11830)-RELATED"/>
    <property type="match status" value="1"/>
</dbReference>
<feature type="transmembrane region" description="Helical" evidence="10">
    <location>
        <begin position="139"/>
        <end position="159"/>
    </location>
</feature>
<feature type="transmembrane region" description="Helical" evidence="10">
    <location>
        <begin position="79"/>
        <end position="98"/>
    </location>
</feature>
<dbReference type="PANTHER" id="PTHR48022">
    <property type="entry name" value="PLASTIDIC GLUCOSE TRANSPORTER 4"/>
    <property type="match status" value="1"/>
</dbReference>
<feature type="transmembrane region" description="Helical" evidence="10">
    <location>
        <begin position="7"/>
        <end position="28"/>
    </location>
</feature>
<dbReference type="InterPro" id="IPR005828">
    <property type="entry name" value="MFS_sugar_transport-like"/>
</dbReference>
<evidence type="ECO:0000256" key="3">
    <source>
        <dbReference type="ARBA" id="ARBA00022448"/>
    </source>
</evidence>
<dbReference type="InterPro" id="IPR050360">
    <property type="entry name" value="MFS_Sugar_Transporters"/>
</dbReference>
<keyword evidence="6 10" id="KW-0472">Membrane</keyword>
<evidence type="ECO:0000256" key="5">
    <source>
        <dbReference type="ARBA" id="ARBA00022989"/>
    </source>
</evidence>
<evidence type="ECO:0000256" key="1">
    <source>
        <dbReference type="ARBA" id="ARBA00004141"/>
    </source>
</evidence>
<dbReference type="NCBIfam" id="TIGR00879">
    <property type="entry name" value="SP"/>
    <property type="match status" value="1"/>
</dbReference>
<dbReference type="FunFam" id="1.20.1250.20:FF:000134">
    <property type="entry name" value="MFS sugar transporter protein"/>
    <property type="match status" value="1"/>
</dbReference>
<evidence type="ECO:0000256" key="2">
    <source>
        <dbReference type="ARBA" id="ARBA00010992"/>
    </source>
</evidence>
<keyword evidence="13" id="KW-1185">Reference proteome</keyword>
<dbReference type="PROSITE" id="PS50850">
    <property type="entry name" value="MFS"/>
    <property type="match status" value="1"/>
</dbReference>
<keyword evidence="3 8" id="KW-0813">Transport</keyword>
<evidence type="ECO:0000256" key="7">
    <source>
        <dbReference type="ARBA" id="ARBA00049119"/>
    </source>
</evidence>
<evidence type="ECO:0000256" key="10">
    <source>
        <dbReference type="SAM" id="Phobius"/>
    </source>
</evidence>
<dbReference type="InterPro" id="IPR020846">
    <property type="entry name" value="MFS_dom"/>
</dbReference>
<feature type="transmembrane region" description="Helical" evidence="10">
    <location>
        <begin position="171"/>
        <end position="193"/>
    </location>
</feature>
<evidence type="ECO:0000256" key="4">
    <source>
        <dbReference type="ARBA" id="ARBA00022692"/>
    </source>
</evidence>
<dbReference type="AlphaFoldDB" id="A0A5N5QP36"/>
<dbReference type="InterPro" id="IPR005829">
    <property type="entry name" value="Sugar_transporter_CS"/>
</dbReference>
<proteinExistence type="inferred from homology"/>
<organism evidence="12 13">
    <name type="scientific">Ceratobasidium theobromae</name>
    <dbReference type="NCBI Taxonomy" id="1582974"/>
    <lineage>
        <taxon>Eukaryota</taxon>
        <taxon>Fungi</taxon>
        <taxon>Dikarya</taxon>
        <taxon>Basidiomycota</taxon>
        <taxon>Agaricomycotina</taxon>
        <taxon>Agaricomycetes</taxon>
        <taxon>Cantharellales</taxon>
        <taxon>Ceratobasidiaceae</taxon>
        <taxon>Ceratobasidium</taxon>
    </lineage>
</organism>
<keyword evidence="5 10" id="KW-1133">Transmembrane helix</keyword>
<feature type="transmembrane region" description="Helical" evidence="10">
    <location>
        <begin position="425"/>
        <end position="446"/>
    </location>
</feature>
<sequence>MGYRFNAWFYCISAAMAMILYGFDASTFNAVQGYAEWKDYFHHPGANVIGSVNTAYTVAAILGGFFVSPWMSDTFGRRVNILVGAVLVMAATFLQTFSPRAIGAFIAGRAIIGFAQGVALPAAATYISEVAPTEIRGKVLSFYQLFYSVGSFICFWVSFGTTRAPQLGEWRWKAVVFLQIVAPLALMLTIPFAPESPRWLVQHGHIERARDCLRKVRAESEIEAELLSIREAIAFEKQEMSGVSYKLFFTEPSIRWRFFLACVINFGQQATGQGSLNSYSTIIYQRVFSSNSTIQLINALNATMGILFTLNATWMVERFGRRQILIGGALGQALCMFVVTLVGSQTPTTETGGKSMGVAIGIVILLFSFILFYKPSWGATVWIYSSEIFSMKVRATGVAMATQTQNVANAILQQAFPVFLDKAKWYTFFFFMGFNIFLAIFCYFLLPETRGVALEDIDALFGGENHREAGERMEKAGVLEAVEKGEPAIHPDNSSGSGSFEKKEAQHLERRTSLA</sequence>
<dbReference type="GO" id="GO:0005351">
    <property type="term" value="F:carbohydrate:proton symporter activity"/>
    <property type="evidence" value="ECO:0007669"/>
    <property type="project" value="TreeGrafter"/>
</dbReference>
<evidence type="ECO:0000313" key="12">
    <source>
        <dbReference type="EMBL" id="KAB5593291.1"/>
    </source>
</evidence>
<evidence type="ECO:0000256" key="8">
    <source>
        <dbReference type="RuleBase" id="RU003346"/>
    </source>
</evidence>
<evidence type="ECO:0000259" key="11">
    <source>
        <dbReference type="PROSITE" id="PS50850"/>
    </source>
</evidence>
<comment type="caution">
    <text evidence="12">The sequence shown here is derived from an EMBL/GenBank/DDBJ whole genome shotgun (WGS) entry which is preliminary data.</text>
</comment>
<evidence type="ECO:0000256" key="9">
    <source>
        <dbReference type="SAM" id="MobiDB-lite"/>
    </source>
</evidence>
<dbReference type="OrthoDB" id="508119at2759"/>
<feature type="region of interest" description="Disordered" evidence="9">
    <location>
        <begin position="486"/>
        <end position="515"/>
    </location>
</feature>
<reference evidence="12 13" key="1">
    <citation type="journal article" date="2019" name="Fungal Biol. Biotechnol.">
        <title>Draft genome sequence of fastidious pathogen Ceratobasidium theobromae, which causes vascular-streak dieback in Theobroma cacao.</title>
        <authorList>
            <person name="Ali S.S."/>
            <person name="Asman A."/>
            <person name="Shao J."/>
            <person name="Firmansyah A.P."/>
            <person name="Susilo A.W."/>
            <person name="Rosmana A."/>
            <person name="McMahon P."/>
            <person name="Junaid M."/>
            <person name="Guest D."/>
            <person name="Kheng T.Y."/>
            <person name="Meinhardt L.W."/>
            <person name="Bailey B.A."/>
        </authorList>
    </citation>
    <scope>NUCLEOTIDE SEQUENCE [LARGE SCALE GENOMIC DNA]</scope>
    <source>
        <strain evidence="12 13">CT2</strain>
    </source>
</reference>
<dbReference type="InterPro" id="IPR036259">
    <property type="entry name" value="MFS_trans_sf"/>
</dbReference>
<feature type="domain" description="Major facilitator superfamily (MFS) profile" evidence="11">
    <location>
        <begin position="10"/>
        <end position="450"/>
    </location>
</feature>
<feature type="transmembrane region" description="Helical" evidence="10">
    <location>
        <begin position="322"/>
        <end position="343"/>
    </location>
</feature>
<dbReference type="PROSITE" id="PS00217">
    <property type="entry name" value="SUGAR_TRANSPORT_2"/>
    <property type="match status" value="1"/>
</dbReference>
<comment type="subcellular location">
    <subcellularLocation>
        <location evidence="1">Membrane</location>
        <topology evidence="1">Multi-pass membrane protein</topology>
    </subcellularLocation>
</comment>
<dbReference type="Gene3D" id="1.20.1250.20">
    <property type="entry name" value="MFS general substrate transporter like domains"/>
    <property type="match status" value="1"/>
</dbReference>
<feature type="transmembrane region" description="Helical" evidence="10">
    <location>
        <begin position="48"/>
        <end position="67"/>
    </location>
</feature>
<protein>
    <submittedName>
        <fullName evidence="12">Quinate permease</fullName>
    </submittedName>
</protein>
<comment type="catalytic activity">
    <reaction evidence="7">
        <text>myo-inositol(out) + H(+)(out) = myo-inositol(in) + H(+)(in)</text>
        <dbReference type="Rhea" id="RHEA:60364"/>
        <dbReference type="ChEBI" id="CHEBI:15378"/>
        <dbReference type="ChEBI" id="CHEBI:17268"/>
    </reaction>
</comment>
<feature type="transmembrane region" description="Helical" evidence="10">
    <location>
        <begin position="296"/>
        <end position="316"/>
    </location>
</feature>
<feature type="transmembrane region" description="Helical" evidence="10">
    <location>
        <begin position="355"/>
        <end position="373"/>
    </location>
</feature>
<keyword evidence="4 10" id="KW-0812">Transmembrane</keyword>
<dbReference type="EMBL" id="SSOP01000041">
    <property type="protein sequence ID" value="KAB5593291.1"/>
    <property type="molecule type" value="Genomic_DNA"/>
</dbReference>
<dbReference type="Pfam" id="PF00083">
    <property type="entry name" value="Sugar_tr"/>
    <property type="match status" value="1"/>
</dbReference>
<comment type="similarity">
    <text evidence="2 8">Belongs to the major facilitator superfamily. Sugar transporter (TC 2.A.1.1) family.</text>
</comment>
<dbReference type="InterPro" id="IPR003663">
    <property type="entry name" value="Sugar/inositol_transpt"/>
</dbReference>
<evidence type="ECO:0000256" key="6">
    <source>
        <dbReference type="ARBA" id="ARBA00023136"/>
    </source>
</evidence>
<gene>
    <name evidence="12" type="ORF">CTheo_3294</name>
</gene>
<accession>A0A5N5QP36</accession>
<dbReference type="SUPFAM" id="SSF103473">
    <property type="entry name" value="MFS general substrate transporter"/>
    <property type="match status" value="1"/>
</dbReference>